<reference evidence="2 3" key="1">
    <citation type="submission" date="2022-03" db="EMBL/GenBank/DDBJ databases">
        <authorList>
            <person name="Jo J.-H."/>
            <person name="Im W.-T."/>
        </authorList>
    </citation>
    <scope>NUCLEOTIDE SEQUENCE [LARGE SCALE GENOMIC DNA]</scope>
    <source>
        <strain evidence="2 3">SM33</strain>
    </source>
</reference>
<dbReference type="Pfam" id="PF13561">
    <property type="entry name" value="adh_short_C2"/>
    <property type="match status" value="1"/>
</dbReference>
<dbReference type="Proteomes" id="UP001203058">
    <property type="component" value="Unassembled WGS sequence"/>
</dbReference>
<dbReference type="SUPFAM" id="SSF51735">
    <property type="entry name" value="NAD(P)-binding Rossmann-fold domains"/>
    <property type="match status" value="1"/>
</dbReference>
<dbReference type="InterPro" id="IPR002347">
    <property type="entry name" value="SDR_fam"/>
</dbReference>
<accession>A0ABS9VN51</accession>
<dbReference type="PANTHER" id="PTHR42879">
    <property type="entry name" value="3-OXOACYL-(ACYL-CARRIER-PROTEIN) REDUCTASE"/>
    <property type="match status" value="1"/>
</dbReference>
<comment type="caution">
    <text evidence="2">The sequence shown here is derived from an EMBL/GenBank/DDBJ whole genome shotgun (WGS) entry which is preliminary data.</text>
</comment>
<gene>
    <name evidence="2" type="ORF">LZ016_09890</name>
</gene>
<dbReference type="InterPro" id="IPR036291">
    <property type="entry name" value="NAD(P)-bd_dom_sf"/>
</dbReference>
<dbReference type="InterPro" id="IPR050259">
    <property type="entry name" value="SDR"/>
</dbReference>
<sequence>MNILLTGASRGIGAATFDLLRSRGHNVVGHSTKGGNGLIAGDLMDPGAPSAIWEEALVRLDGRIDALVNNAGIFEAADIAGTEEEWQASWRRTMQINLHAPADLCRHAVNHFRHSGGGRIVNVASRASWRGDSPLHWHYAASKSGMIGMTKSIARAYAADGVLAFAVAPGFTVSEMTEEYLQGRGGAQVVADIPLGRVASTDEVAEVIRWLATEAPASSTGTTVDVNGASYVR</sequence>
<dbReference type="EMBL" id="JAKZHW010000001">
    <property type="protein sequence ID" value="MCH8616409.1"/>
    <property type="molecule type" value="Genomic_DNA"/>
</dbReference>
<proteinExistence type="inferred from homology"/>
<comment type="similarity">
    <text evidence="1">Belongs to the short-chain dehydrogenases/reductases (SDR) family.</text>
</comment>
<evidence type="ECO:0000313" key="3">
    <source>
        <dbReference type="Proteomes" id="UP001203058"/>
    </source>
</evidence>
<evidence type="ECO:0000313" key="2">
    <source>
        <dbReference type="EMBL" id="MCH8616409.1"/>
    </source>
</evidence>
<dbReference type="CDD" id="cd05233">
    <property type="entry name" value="SDR_c"/>
    <property type="match status" value="1"/>
</dbReference>
<protein>
    <submittedName>
        <fullName evidence="2">SDR family oxidoreductase</fullName>
    </submittedName>
</protein>
<organism evidence="2 3">
    <name type="scientific">Sphingomonas telluris</name>
    <dbReference type="NCBI Taxonomy" id="2907998"/>
    <lineage>
        <taxon>Bacteria</taxon>
        <taxon>Pseudomonadati</taxon>
        <taxon>Pseudomonadota</taxon>
        <taxon>Alphaproteobacteria</taxon>
        <taxon>Sphingomonadales</taxon>
        <taxon>Sphingomonadaceae</taxon>
        <taxon>Sphingomonas</taxon>
    </lineage>
</organism>
<dbReference type="RefSeq" id="WP_241447208.1">
    <property type="nucleotide sequence ID" value="NZ_JAKZHW010000001.1"/>
</dbReference>
<evidence type="ECO:0000256" key="1">
    <source>
        <dbReference type="ARBA" id="ARBA00006484"/>
    </source>
</evidence>
<dbReference type="PANTHER" id="PTHR42879:SF2">
    <property type="entry name" value="3-OXOACYL-[ACYL-CARRIER-PROTEIN] REDUCTASE FABG"/>
    <property type="match status" value="1"/>
</dbReference>
<dbReference type="Gene3D" id="3.40.50.720">
    <property type="entry name" value="NAD(P)-binding Rossmann-like Domain"/>
    <property type="match status" value="1"/>
</dbReference>
<name>A0ABS9VN51_9SPHN</name>
<keyword evidence="3" id="KW-1185">Reference proteome</keyword>
<dbReference type="PRINTS" id="PR00080">
    <property type="entry name" value="SDRFAMILY"/>
</dbReference>
<dbReference type="PRINTS" id="PR00081">
    <property type="entry name" value="GDHRDH"/>
</dbReference>